<dbReference type="Proteomes" id="UP000032142">
    <property type="component" value="Unassembled WGS sequence"/>
</dbReference>
<reference evidence="2" key="1">
    <citation type="submission" date="2014-09" db="EMBL/GenBank/DDBJ databases">
        <authorList>
            <person name="Mudge J."/>
            <person name="Ramaraj T."/>
            <person name="Lindquist I.E."/>
            <person name="Bharti A.K."/>
            <person name="Sundararajan A."/>
            <person name="Cameron C.T."/>
            <person name="Woodward J.E."/>
            <person name="May G.D."/>
            <person name="Brubaker C."/>
            <person name="Broadhvest J."/>
            <person name="Wilkins T.A."/>
        </authorList>
    </citation>
    <scope>NUCLEOTIDE SEQUENCE</scope>
    <source>
        <strain evidence="2">cv. AKA8401</strain>
    </source>
</reference>
<organism evidence="1 2">
    <name type="scientific">Gossypium arboreum</name>
    <name type="common">Tree cotton</name>
    <name type="synonym">Gossypium nanking</name>
    <dbReference type="NCBI Taxonomy" id="29729"/>
    <lineage>
        <taxon>Eukaryota</taxon>
        <taxon>Viridiplantae</taxon>
        <taxon>Streptophyta</taxon>
        <taxon>Embryophyta</taxon>
        <taxon>Tracheophyta</taxon>
        <taxon>Spermatophyta</taxon>
        <taxon>Magnoliopsida</taxon>
        <taxon>eudicotyledons</taxon>
        <taxon>Gunneridae</taxon>
        <taxon>Pentapetalae</taxon>
        <taxon>rosids</taxon>
        <taxon>malvids</taxon>
        <taxon>Malvales</taxon>
        <taxon>Malvaceae</taxon>
        <taxon>Malvoideae</taxon>
        <taxon>Gossypium</taxon>
    </lineage>
</organism>
<evidence type="ECO:0000313" key="2">
    <source>
        <dbReference type="Proteomes" id="UP000032142"/>
    </source>
</evidence>
<gene>
    <name evidence="1" type="ORF">F383_37162</name>
</gene>
<proteinExistence type="predicted"/>
<keyword evidence="2" id="KW-1185">Reference proteome</keyword>
<accession>A0A0B0M720</accession>
<name>A0A0B0M720_GOSAR</name>
<comment type="caution">
    <text evidence="1">The sequence shown here is derived from an EMBL/GenBank/DDBJ whole genome shotgun (WGS) entry which is preliminary data.</text>
</comment>
<sequence length="13" mass="1577">MRPNYLVHIVAYT</sequence>
<evidence type="ECO:0000313" key="1">
    <source>
        <dbReference type="EMBL" id="KHF97807.1"/>
    </source>
</evidence>
<protein>
    <submittedName>
        <fullName evidence="1">Uncharacterized protein</fullName>
    </submittedName>
</protein>
<dbReference type="EMBL" id="JRRC01018121">
    <property type="protein sequence ID" value="KHF97807.1"/>
    <property type="molecule type" value="Genomic_DNA"/>
</dbReference>